<evidence type="ECO:0000259" key="9">
    <source>
        <dbReference type="Pfam" id="PF08281"/>
    </source>
</evidence>
<protein>
    <recommendedName>
        <fullName evidence="6">RNA polymerase sigma factor</fullName>
    </recommendedName>
</protein>
<evidence type="ECO:0000256" key="3">
    <source>
        <dbReference type="ARBA" id="ARBA00023082"/>
    </source>
</evidence>
<dbReference type="GO" id="GO:0006352">
    <property type="term" value="P:DNA-templated transcription initiation"/>
    <property type="evidence" value="ECO:0007669"/>
    <property type="project" value="InterPro"/>
</dbReference>
<dbReference type="Proteomes" id="UP000197153">
    <property type="component" value="Chromosome 2"/>
</dbReference>
<dbReference type="InterPro" id="IPR013249">
    <property type="entry name" value="RNA_pol_sigma70_r4_t2"/>
</dbReference>
<keyword evidence="2 6" id="KW-0805">Transcription regulation</keyword>
<evidence type="ECO:0000256" key="7">
    <source>
        <dbReference type="SAM" id="MobiDB-lite"/>
    </source>
</evidence>
<dbReference type="CDD" id="cd06171">
    <property type="entry name" value="Sigma70_r4"/>
    <property type="match status" value="1"/>
</dbReference>
<dbReference type="EMBL" id="CP022111">
    <property type="protein sequence ID" value="ASG22552.1"/>
    <property type="molecule type" value="Genomic_DNA"/>
</dbReference>
<dbReference type="SUPFAM" id="SSF88946">
    <property type="entry name" value="Sigma2 domain of RNA polymerase sigma factors"/>
    <property type="match status" value="1"/>
</dbReference>
<dbReference type="SUPFAM" id="SSF88659">
    <property type="entry name" value="Sigma3 and sigma4 domains of RNA polymerase sigma factors"/>
    <property type="match status" value="1"/>
</dbReference>
<dbReference type="Gene3D" id="1.10.1740.10">
    <property type="match status" value="1"/>
</dbReference>
<evidence type="ECO:0000256" key="6">
    <source>
        <dbReference type="RuleBase" id="RU000716"/>
    </source>
</evidence>
<keyword evidence="4 6" id="KW-0238">DNA-binding</keyword>
<dbReference type="Pfam" id="PF08281">
    <property type="entry name" value="Sigma70_r4_2"/>
    <property type="match status" value="1"/>
</dbReference>
<dbReference type="InterPro" id="IPR007627">
    <property type="entry name" value="RNA_pol_sigma70_r2"/>
</dbReference>
<dbReference type="GO" id="GO:0003677">
    <property type="term" value="F:DNA binding"/>
    <property type="evidence" value="ECO:0007669"/>
    <property type="project" value="UniProtKB-KW"/>
</dbReference>
<evidence type="ECO:0000256" key="5">
    <source>
        <dbReference type="ARBA" id="ARBA00023163"/>
    </source>
</evidence>
<reference evidence="10 11" key="1">
    <citation type="submission" date="2017-06" db="EMBL/GenBank/DDBJ databases">
        <title>Complete genome sequence of Nitrospirillum amazonense strain CBAmC, an endophytic nitrogen-fixing and plant growth-promoting bacterium, isolated from sugarcane.</title>
        <authorList>
            <person name="Schwab S."/>
            <person name="dos Santos Teixeira K.R."/>
            <person name="Simoes Araujo J.L."/>
            <person name="Soares Vidal M."/>
            <person name="Borges de Freitas H.R."/>
            <person name="Rivello Crivelaro A.L."/>
            <person name="Bueno de Camargo Nunes A."/>
            <person name="dos Santos C.M."/>
            <person name="Palmeira da Silva Rosa D."/>
            <person name="da Silva Padilha D."/>
            <person name="da Silva E."/>
            <person name="Araujo Terra L."/>
            <person name="Soares Mendes V."/>
            <person name="Farinelli L."/>
            <person name="Magalhaes Cruz L."/>
            <person name="Baldani J.I."/>
        </authorList>
    </citation>
    <scope>NUCLEOTIDE SEQUENCE [LARGE SCALE GENOMIC DNA]</scope>
    <source>
        <strain evidence="10 11">CBAmC</strain>
    </source>
</reference>
<dbReference type="GO" id="GO:0016987">
    <property type="term" value="F:sigma factor activity"/>
    <property type="evidence" value="ECO:0007669"/>
    <property type="project" value="UniProtKB-KW"/>
</dbReference>
<dbReference type="PANTHER" id="PTHR43133:SF62">
    <property type="entry name" value="RNA POLYMERASE SIGMA FACTOR SIGZ"/>
    <property type="match status" value="1"/>
</dbReference>
<dbReference type="PROSITE" id="PS01063">
    <property type="entry name" value="SIGMA70_ECF"/>
    <property type="match status" value="1"/>
</dbReference>
<gene>
    <name evidence="10" type="ORF">Y958_16620</name>
</gene>
<dbReference type="KEGG" id="nao:Y958_16620"/>
<dbReference type="InterPro" id="IPR000838">
    <property type="entry name" value="RNA_pol_sigma70_ECF_CS"/>
</dbReference>
<sequence length="218" mass="23568">MSWARPGDGRVSSGGDGILPEGRTAAGATADTVVLEDVHARHLRAIATQGDRAAFSALFRHYAPRIKSYLLTTGLPSMEAEELAQEVMLAVWRKAAIFDPSRARAATWIFTIARNLRIDAARRSRSAEAAVAQESLTPAEPEPADDLLFAAEAADRLRATLDTLPPDQLAVVRLSFFEDAPHPDIARRLGIPLGTVKSRLRLAMARLRGVIDPGGAER</sequence>
<dbReference type="AlphaFoldDB" id="A0A248JV14"/>
<feature type="domain" description="RNA polymerase sigma factor 70 region 4 type 2" evidence="9">
    <location>
        <begin position="155"/>
        <end position="207"/>
    </location>
</feature>
<feature type="region of interest" description="Disordered" evidence="7">
    <location>
        <begin position="1"/>
        <end position="23"/>
    </location>
</feature>
<proteinExistence type="inferred from homology"/>
<evidence type="ECO:0000256" key="1">
    <source>
        <dbReference type="ARBA" id="ARBA00010641"/>
    </source>
</evidence>
<dbReference type="InterPro" id="IPR014284">
    <property type="entry name" value="RNA_pol_sigma-70_dom"/>
</dbReference>
<evidence type="ECO:0000256" key="2">
    <source>
        <dbReference type="ARBA" id="ARBA00023015"/>
    </source>
</evidence>
<name>A0A248JV14_9PROT</name>
<keyword evidence="11" id="KW-1185">Reference proteome</keyword>
<dbReference type="InterPro" id="IPR039425">
    <property type="entry name" value="RNA_pol_sigma-70-like"/>
</dbReference>
<evidence type="ECO:0000313" key="11">
    <source>
        <dbReference type="Proteomes" id="UP000197153"/>
    </source>
</evidence>
<comment type="similarity">
    <text evidence="1 6">Belongs to the sigma-70 factor family. ECF subfamily.</text>
</comment>
<dbReference type="PANTHER" id="PTHR43133">
    <property type="entry name" value="RNA POLYMERASE ECF-TYPE SIGMA FACTO"/>
    <property type="match status" value="1"/>
</dbReference>
<organism evidence="10 11">
    <name type="scientific">Nitrospirillum viridazoti CBAmc</name>
    <dbReference type="NCBI Taxonomy" id="1441467"/>
    <lineage>
        <taxon>Bacteria</taxon>
        <taxon>Pseudomonadati</taxon>
        <taxon>Pseudomonadota</taxon>
        <taxon>Alphaproteobacteria</taxon>
        <taxon>Rhodospirillales</taxon>
        <taxon>Azospirillaceae</taxon>
        <taxon>Nitrospirillum</taxon>
        <taxon>Nitrospirillum viridazoti</taxon>
    </lineage>
</organism>
<dbReference type="InterPro" id="IPR013325">
    <property type="entry name" value="RNA_pol_sigma_r2"/>
</dbReference>
<dbReference type="Gene3D" id="1.10.10.10">
    <property type="entry name" value="Winged helix-like DNA-binding domain superfamily/Winged helix DNA-binding domain"/>
    <property type="match status" value="1"/>
</dbReference>
<dbReference type="Pfam" id="PF04542">
    <property type="entry name" value="Sigma70_r2"/>
    <property type="match status" value="1"/>
</dbReference>
<dbReference type="NCBIfam" id="TIGR02937">
    <property type="entry name" value="sigma70-ECF"/>
    <property type="match status" value="1"/>
</dbReference>
<evidence type="ECO:0000259" key="8">
    <source>
        <dbReference type="Pfam" id="PF04542"/>
    </source>
</evidence>
<dbReference type="InterPro" id="IPR036388">
    <property type="entry name" value="WH-like_DNA-bd_sf"/>
</dbReference>
<dbReference type="InterPro" id="IPR013324">
    <property type="entry name" value="RNA_pol_sigma_r3/r4-like"/>
</dbReference>
<evidence type="ECO:0000256" key="4">
    <source>
        <dbReference type="ARBA" id="ARBA00023125"/>
    </source>
</evidence>
<keyword evidence="3 6" id="KW-0731">Sigma factor</keyword>
<feature type="domain" description="RNA polymerase sigma-70 region 2" evidence="8">
    <location>
        <begin position="58"/>
        <end position="125"/>
    </location>
</feature>
<evidence type="ECO:0000313" key="10">
    <source>
        <dbReference type="EMBL" id="ASG22552.1"/>
    </source>
</evidence>
<accession>A0A248JV14</accession>
<keyword evidence="5 6" id="KW-0804">Transcription</keyword>